<dbReference type="AlphaFoldDB" id="A0A7D9I6G9"/>
<comment type="caution">
    <text evidence="5">The sequence shown here is derived from an EMBL/GenBank/DDBJ whole genome shotgun (WGS) entry which is preliminary data.</text>
</comment>
<keyword evidence="6" id="KW-1185">Reference proteome</keyword>
<dbReference type="InterPro" id="IPR036259">
    <property type="entry name" value="MFS_trans_sf"/>
</dbReference>
<dbReference type="GO" id="GO:0016020">
    <property type="term" value="C:membrane"/>
    <property type="evidence" value="ECO:0007669"/>
    <property type="project" value="UniProtKB-SubCell"/>
</dbReference>
<reference evidence="5" key="1">
    <citation type="submission" date="2020-04" db="EMBL/GenBank/DDBJ databases">
        <authorList>
            <person name="Alioto T."/>
            <person name="Alioto T."/>
            <person name="Gomez Garrido J."/>
        </authorList>
    </citation>
    <scope>NUCLEOTIDE SEQUENCE</scope>
    <source>
        <strain evidence="5">A484AB</strain>
    </source>
</reference>
<dbReference type="GO" id="GO:0022857">
    <property type="term" value="F:transmembrane transporter activity"/>
    <property type="evidence" value="ECO:0007669"/>
    <property type="project" value="InterPro"/>
</dbReference>
<dbReference type="InterPro" id="IPR005828">
    <property type="entry name" value="MFS_sugar_transport-like"/>
</dbReference>
<sequence length="529" mass="59284">MSTDTLTNSLGKPGKFQVLLYLYLSTTWVFTCWNHLGMAFIGAKTKHHCTVANSTDVSRLVPLKSKNGKSIQDGCHLFDGYNTSEMIPCPNGWTYDLPEGEATIISEWDLVCDNAYKVSLATSMYFVGVTLGSLVFGTLSDKYGRRPVFLFTMFCPFVLGLFLFFIKNYIAFVVFRFFLGFVLQGLQITAFTSHIEIFATQYRTFFGIGQGFFWVTGVMSLALVSYLIKDWHYIQLMSTTVFLFQIGFVWCLPESIRWLLINNRFDKAEKVVRNICSFNKITFPQDIFDKTVNKIENKSDIKNSTIVDIFKSRVLRKRSLIMMVVWFSISLGYVGLTLNISSLAGNKYLNFFISGALDIVIVALTILVSNRFGRRKSLSVYFFIGGIALIIAGGLSKSNRSVQTLVMIFAIAGRMSLSGNFSNCFIYTSELYPTTIRNVGVGAGMFWTRFGGIIAPQILLLGEYTAEAVPFIIFGGMLLLSGALALLLPETLNVKLPETLEDVRKLEMSPEGQGKMSLVAEKENMELVS</sequence>
<protein>
    <submittedName>
        <fullName evidence="5">Organic cation transporter -like</fullName>
    </submittedName>
</protein>
<dbReference type="OrthoDB" id="5983856at2759"/>
<evidence type="ECO:0000256" key="3">
    <source>
        <dbReference type="ARBA" id="ARBA00022989"/>
    </source>
</evidence>
<keyword evidence="4" id="KW-0472">Membrane</keyword>
<dbReference type="SUPFAM" id="SSF103473">
    <property type="entry name" value="MFS general substrate transporter"/>
    <property type="match status" value="1"/>
</dbReference>
<proteinExistence type="predicted"/>
<evidence type="ECO:0000313" key="5">
    <source>
        <dbReference type="EMBL" id="CAB3998702.1"/>
    </source>
</evidence>
<evidence type="ECO:0000256" key="2">
    <source>
        <dbReference type="ARBA" id="ARBA00022692"/>
    </source>
</evidence>
<dbReference type="Gene3D" id="1.20.1250.20">
    <property type="entry name" value="MFS general substrate transporter like domains"/>
    <property type="match status" value="1"/>
</dbReference>
<name>A0A7D9I6G9_PARCT</name>
<gene>
    <name evidence="5" type="ORF">PACLA_8A086117</name>
</gene>
<accession>A0A7D9I6G9</accession>
<dbReference type="InterPro" id="IPR020846">
    <property type="entry name" value="MFS_dom"/>
</dbReference>
<keyword evidence="2" id="KW-0812">Transmembrane</keyword>
<evidence type="ECO:0000256" key="1">
    <source>
        <dbReference type="ARBA" id="ARBA00004141"/>
    </source>
</evidence>
<dbReference type="EMBL" id="CACRXK020003416">
    <property type="protein sequence ID" value="CAB3998702.1"/>
    <property type="molecule type" value="Genomic_DNA"/>
</dbReference>
<comment type="subcellular location">
    <subcellularLocation>
        <location evidence="1">Membrane</location>
        <topology evidence="1">Multi-pass membrane protein</topology>
    </subcellularLocation>
</comment>
<dbReference type="PANTHER" id="PTHR24064">
    <property type="entry name" value="SOLUTE CARRIER FAMILY 22 MEMBER"/>
    <property type="match status" value="1"/>
</dbReference>
<evidence type="ECO:0000256" key="4">
    <source>
        <dbReference type="ARBA" id="ARBA00023136"/>
    </source>
</evidence>
<evidence type="ECO:0000313" key="6">
    <source>
        <dbReference type="Proteomes" id="UP001152795"/>
    </source>
</evidence>
<dbReference type="Proteomes" id="UP001152795">
    <property type="component" value="Unassembled WGS sequence"/>
</dbReference>
<dbReference type="CDD" id="cd17317">
    <property type="entry name" value="MFS_SLC22"/>
    <property type="match status" value="1"/>
</dbReference>
<organism evidence="5 6">
    <name type="scientific">Paramuricea clavata</name>
    <name type="common">Red gorgonian</name>
    <name type="synonym">Violescent sea-whip</name>
    <dbReference type="NCBI Taxonomy" id="317549"/>
    <lineage>
        <taxon>Eukaryota</taxon>
        <taxon>Metazoa</taxon>
        <taxon>Cnidaria</taxon>
        <taxon>Anthozoa</taxon>
        <taxon>Octocorallia</taxon>
        <taxon>Malacalcyonacea</taxon>
        <taxon>Plexauridae</taxon>
        <taxon>Paramuricea</taxon>
    </lineage>
</organism>
<keyword evidence="3" id="KW-1133">Transmembrane helix</keyword>
<dbReference type="Pfam" id="PF00083">
    <property type="entry name" value="Sugar_tr"/>
    <property type="match status" value="1"/>
</dbReference>
<dbReference type="PROSITE" id="PS50850">
    <property type="entry name" value="MFS"/>
    <property type="match status" value="1"/>
</dbReference>